<dbReference type="PANTHER" id="PTHR43547">
    <property type="entry name" value="TWO-COMPONENT HISTIDINE KINASE"/>
    <property type="match status" value="1"/>
</dbReference>
<evidence type="ECO:0000259" key="6">
    <source>
        <dbReference type="PROSITE" id="PS50110"/>
    </source>
</evidence>
<dbReference type="AlphaFoldDB" id="A0A6M3ZQP6"/>
<dbReference type="Gene3D" id="1.10.287.130">
    <property type="match status" value="1"/>
</dbReference>
<dbReference type="CDD" id="cd00156">
    <property type="entry name" value="REC"/>
    <property type="match status" value="1"/>
</dbReference>
<evidence type="ECO:0000256" key="3">
    <source>
        <dbReference type="ARBA" id="ARBA00022553"/>
    </source>
</evidence>
<organism evidence="7 8">
    <name type="scientific">Herbaspirillum rubrisubalbicans Os34</name>
    <dbReference type="NCBI Taxonomy" id="1235827"/>
    <lineage>
        <taxon>Bacteria</taxon>
        <taxon>Pseudomonadati</taxon>
        <taxon>Pseudomonadota</taxon>
        <taxon>Betaproteobacteria</taxon>
        <taxon>Burkholderiales</taxon>
        <taxon>Oxalobacteraceae</taxon>
        <taxon>Herbaspirillum</taxon>
    </lineage>
</organism>
<comment type="catalytic activity">
    <reaction evidence="1">
        <text>ATP + protein L-histidine = ADP + protein N-phospho-L-histidine.</text>
        <dbReference type="EC" id="2.7.13.3"/>
    </reaction>
</comment>
<dbReference type="RefSeq" id="WP_017451159.1">
    <property type="nucleotide sequence ID" value="NZ_CP008956.1"/>
</dbReference>
<dbReference type="InterPro" id="IPR004358">
    <property type="entry name" value="Sig_transdc_His_kin-like_C"/>
</dbReference>
<evidence type="ECO:0000256" key="1">
    <source>
        <dbReference type="ARBA" id="ARBA00000085"/>
    </source>
</evidence>
<dbReference type="InterPro" id="IPR003594">
    <property type="entry name" value="HATPase_dom"/>
</dbReference>
<dbReference type="Gene3D" id="3.40.50.2300">
    <property type="match status" value="1"/>
</dbReference>
<dbReference type="Pfam" id="PF00512">
    <property type="entry name" value="HisKA"/>
    <property type="match status" value="1"/>
</dbReference>
<dbReference type="InterPro" id="IPR003661">
    <property type="entry name" value="HisK_dim/P_dom"/>
</dbReference>
<accession>A0A6M3ZQP6</accession>
<reference evidence="7 8" key="1">
    <citation type="journal article" date="2012" name="J. Bacteriol.">
        <title>Genome sequence of the pathogenic Herbaspirillum seropedicae strain Os34, isolated from rice roots.</title>
        <authorList>
            <person name="Ye W."/>
            <person name="Ye S."/>
            <person name="Liu J."/>
            <person name="Chang S."/>
            <person name="Chen M."/>
            <person name="Zhu B."/>
            <person name="Guo L."/>
            <person name="An Q."/>
        </authorList>
    </citation>
    <scope>NUCLEOTIDE SEQUENCE [LARGE SCALE GENOMIC DNA]</scope>
    <source>
        <strain evidence="7 8">Os34</strain>
    </source>
</reference>
<dbReference type="PRINTS" id="PR00344">
    <property type="entry name" value="BCTRLSENSOR"/>
</dbReference>
<sequence>MSATTAHVLVLEDDEGLLALATRVLNKHGHRVTAVTDVLAAHAAVRQQRPDLLIVDYNLQALESGLDFFRSLRSAGVEIPAIMVSGVSDELRIIEALRAGIADVLPKTSDYLDYLAQAVERVLGQHALQCQALEAARLQQQERQTLLQAERSARAEGQRASRIKEQFVATLSQDLRTPLNAILGWAQYLLRDAADPVKLHKGLQVIERNARLQAQLVEELLDMNRILSGKLHIATEQITLGEVMADALEEVRSAAVAKTIQIDVTPPVSGVVLGDRARLRQILCKLLINAVRFTPPQGRVVLCSHQRQDEIELEVSDTGRGLAPALLAHLLEPDGPSHAGAGLGLGLAVVRQLVELHGGRLRAESPGPGLGASFYVALPLARPAIKSQAS</sequence>
<protein>
    <recommendedName>
        <fullName evidence="2">histidine kinase</fullName>
        <ecNumber evidence="2">2.7.13.3</ecNumber>
    </recommendedName>
</protein>
<dbReference type="SUPFAM" id="SSF52172">
    <property type="entry name" value="CheY-like"/>
    <property type="match status" value="1"/>
</dbReference>
<dbReference type="CDD" id="cd00075">
    <property type="entry name" value="HATPase"/>
    <property type="match status" value="1"/>
</dbReference>
<dbReference type="SUPFAM" id="SSF55874">
    <property type="entry name" value="ATPase domain of HSP90 chaperone/DNA topoisomerase II/histidine kinase"/>
    <property type="match status" value="1"/>
</dbReference>
<dbReference type="PANTHER" id="PTHR43547:SF2">
    <property type="entry name" value="HYBRID SIGNAL TRANSDUCTION HISTIDINE KINASE C"/>
    <property type="match status" value="1"/>
</dbReference>
<evidence type="ECO:0000313" key="8">
    <source>
        <dbReference type="Proteomes" id="UP000501648"/>
    </source>
</evidence>
<dbReference type="Pfam" id="PF02518">
    <property type="entry name" value="HATPase_c"/>
    <property type="match status" value="1"/>
</dbReference>
<dbReference type="InterPro" id="IPR011006">
    <property type="entry name" value="CheY-like_superfamily"/>
</dbReference>
<keyword evidence="7" id="KW-0418">Kinase</keyword>
<dbReference type="InterPro" id="IPR005467">
    <property type="entry name" value="His_kinase_dom"/>
</dbReference>
<feature type="domain" description="Response regulatory" evidence="6">
    <location>
        <begin position="7"/>
        <end position="122"/>
    </location>
</feature>
<dbReference type="Proteomes" id="UP000501648">
    <property type="component" value="Chromosome"/>
</dbReference>
<gene>
    <name evidence="7" type="ORF">C798_12135</name>
</gene>
<proteinExistence type="predicted"/>
<dbReference type="GO" id="GO:0000155">
    <property type="term" value="F:phosphorelay sensor kinase activity"/>
    <property type="evidence" value="ECO:0007669"/>
    <property type="project" value="InterPro"/>
</dbReference>
<dbReference type="SMART" id="SM00387">
    <property type="entry name" value="HATPase_c"/>
    <property type="match status" value="1"/>
</dbReference>
<evidence type="ECO:0000256" key="4">
    <source>
        <dbReference type="PROSITE-ProRule" id="PRU00169"/>
    </source>
</evidence>
<dbReference type="PROSITE" id="PS50109">
    <property type="entry name" value="HIS_KIN"/>
    <property type="match status" value="1"/>
</dbReference>
<evidence type="ECO:0000313" key="7">
    <source>
        <dbReference type="EMBL" id="QJQ00955.1"/>
    </source>
</evidence>
<dbReference type="Pfam" id="PF00072">
    <property type="entry name" value="Response_reg"/>
    <property type="match status" value="1"/>
</dbReference>
<dbReference type="SMART" id="SM00448">
    <property type="entry name" value="REC"/>
    <property type="match status" value="1"/>
</dbReference>
<evidence type="ECO:0000259" key="5">
    <source>
        <dbReference type="PROSITE" id="PS50109"/>
    </source>
</evidence>
<keyword evidence="7" id="KW-0808">Transferase</keyword>
<name>A0A6M3ZQP6_9BURK</name>
<dbReference type="SMART" id="SM00388">
    <property type="entry name" value="HisKA"/>
    <property type="match status" value="1"/>
</dbReference>
<dbReference type="Gene3D" id="3.30.565.10">
    <property type="entry name" value="Histidine kinase-like ATPase, C-terminal domain"/>
    <property type="match status" value="1"/>
</dbReference>
<evidence type="ECO:0000256" key="2">
    <source>
        <dbReference type="ARBA" id="ARBA00012438"/>
    </source>
</evidence>
<dbReference type="PROSITE" id="PS50110">
    <property type="entry name" value="RESPONSE_REGULATORY"/>
    <property type="match status" value="1"/>
</dbReference>
<dbReference type="InterPro" id="IPR001789">
    <property type="entry name" value="Sig_transdc_resp-reg_receiver"/>
</dbReference>
<dbReference type="EMBL" id="CP008956">
    <property type="protein sequence ID" value="QJQ00955.1"/>
    <property type="molecule type" value="Genomic_DNA"/>
</dbReference>
<keyword evidence="3 4" id="KW-0597">Phosphoprotein</keyword>
<dbReference type="CDD" id="cd00082">
    <property type="entry name" value="HisKA"/>
    <property type="match status" value="1"/>
</dbReference>
<feature type="modified residue" description="4-aspartylphosphate" evidence="4">
    <location>
        <position position="56"/>
    </location>
</feature>
<dbReference type="InterPro" id="IPR036890">
    <property type="entry name" value="HATPase_C_sf"/>
</dbReference>
<dbReference type="InterPro" id="IPR036097">
    <property type="entry name" value="HisK_dim/P_sf"/>
</dbReference>
<dbReference type="EC" id="2.7.13.3" evidence="2"/>
<dbReference type="SUPFAM" id="SSF47384">
    <property type="entry name" value="Homodimeric domain of signal transducing histidine kinase"/>
    <property type="match status" value="1"/>
</dbReference>
<feature type="domain" description="Histidine kinase" evidence="5">
    <location>
        <begin position="170"/>
        <end position="382"/>
    </location>
</feature>